<dbReference type="RefSeq" id="WP_115169908.1">
    <property type="nucleotide sequence ID" value="NZ_UGYW01000002.1"/>
</dbReference>
<evidence type="ECO:0000256" key="3">
    <source>
        <dbReference type="SAM" id="SignalP"/>
    </source>
</evidence>
<evidence type="ECO:0000256" key="1">
    <source>
        <dbReference type="SAM" id="Coils"/>
    </source>
</evidence>
<evidence type="ECO:0000313" key="5">
    <source>
        <dbReference type="Proteomes" id="UP000254893"/>
    </source>
</evidence>
<name>A0A380BWE1_SPHSI</name>
<keyword evidence="2" id="KW-0812">Transmembrane</keyword>
<keyword evidence="1" id="KW-0175">Coiled coil</keyword>
<sequence>MKIKHLIFYVALLLAYVPAVHAQQTSSDTLSYEIQRKKVNELLHNRSVKFGEYDVSLQKKTGIFGLFKSKGDMQKSIDILKEIVTTDNNIFIETKRLLDLKDFEREKFQKLATEYDGQVTAYMNTINKLQNENEALKKQMDSLENSDHSGNILLYLAIAVIFGLIFFLYKLYKQVQQQKVTKV</sequence>
<gene>
    <name evidence="4" type="ORF">NCTC11388_01864</name>
</gene>
<evidence type="ECO:0000256" key="2">
    <source>
        <dbReference type="SAM" id="Phobius"/>
    </source>
</evidence>
<feature type="coiled-coil region" evidence="1">
    <location>
        <begin position="119"/>
        <end position="146"/>
    </location>
</feature>
<feature type="transmembrane region" description="Helical" evidence="2">
    <location>
        <begin position="152"/>
        <end position="172"/>
    </location>
</feature>
<keyword evidence="2" id="KW-0472">Membrane</keyword>
<evidence type="ECO:0000313" key="4">
    <source>
        <dbReference type="EMBL" id="SUJ08329.1"/>
    </source>
</evidence>
<dbReference type="Proteomes" id="UP000254893">
    <property type="component" value="Unassembled WGS sequence"/>
</dbReference>
<protein>
    <submittedName>
        <fullName evidence="4">Uncharacterized protein</fullName>
    </submittedName>
</protein>
<keyword evidence="2" id="KW-1133">Transmembrane helix</keyword>
<feature type="chain" id="PRO_5016665781" evidence="3">
    <location>
        <begin position="23"/>
        <end position="183"/>
    </location>
</feature>
<dbReference type="EMBL" id="UGYW01000002">
    <property type="protein sequence ID" value="SUJ08329.1"/>
    <property type="molecule type" value="Genomic_DNA"/>
</dbReference>
<reference evidence="4 5" key="1">
    <citation type="submission" date="2018-06" db="EMBL/GenBank/DDBJ databases">
        <authorList>
            <consortium name="Pathogen Informatics"/>
            <person name="Doyle S."/>
        </authorList>
    </citation>
    <scope>NUCLEOTIDE SEQUENCE [LARGE SCALE GENOMIC DNA]</scope>
    <source>
        <strain evidence="4 5">NCTC11388</strain>
    </source>
</reference>
<organism evidence="4 5">
    <name type="scientific">Sphingobacterium spiritivorum</name>
    <name type="common">Flavobacterium spiritivorum</name>
    <dbReference type="NCBI Taxonomy" id="258"/>
    <lineage>
        <taxon>Bacteria</taxon>
        <taxon>Pseudomonadati</taxon>
        <taxon>Bacteroidota</taxon>
        <taxon>Sphingobacteriia</taxon>
        <taxon>Sphingobacteriales</taxon>
        <taxon>Sphingobacteriaceae</taxon>
        <taxon>Sphingobacterium</taxon>
    </lineage>
</organism>
<accession>A0A380BWE1</accession>
<dbReference type="AlphaFoldDB" id="A0A380BWE1"/>
<keyword evidence="3" id="KW-0732">Signal</keyword>
<feature type="signal peptide" evidence="3">
    <location>
        <begin position="1"/>
        <end position="22"/>
    </location>
</feature>
<proteinExistence type="predicted"/>